<sequence length="188" mass="21866">MTDYQNDSLPDGMVSKSQRKRDMDALQDLGKELVELSKDTLKKMQLPEDLLTAILDYKRFTAHGALRRQLQYIGKLMRDIDPEPIRQYLLVIKGESAEHIAWQHLLERWRERLMSDDKMSAAFINDFPGTDPQQLRTLIRNARKEQAENKPPKSFRLLFQLIKQAIPEPGKPRQQADATEDDAYGEDE</sequence>
<comment type="subcellular location">
    <subcellularLocation>
        <location evidence="5">Cytoplasm</location>
    </subcellularLocation>
    <text evidence="5">Associates with late stage pre-50S ribosomal subunits.</text>
</comment>
<evidence type="ECO:0000256" key="1">
    <source>
        <dbReference type="ARBA" id="ARBA00022490"/>
    </source>
</evidence>
<dbReference type="OrthoDB" id="5293604at2"/>
<dbReference type="GO" id="GO:0019843">
    <property type="term" value="F:rRNA binding"/>
    <property type="evidence" value="ECO:0007669"/>
    <property type="project" value="UniProtKB-UniRule"/>
</dbReference>
<feature type="region of interest" description="Disordered" evidence="6">
    <location>
        <begin position="1"/>
        <end position="21"/>
    </location>
</feature>
<dbReference type="GO" id="GO:0005829">
    <property type="term" value="C:cytosol"/>
    <property type="evidence" value="ECO:0007669"/>
    <property type="project" value="TreeGrafter"/>
</dbReference>
<dbReference type="InterPro" id="IPR006839">
    <property type="entry name" value="DarP"/>
</dbReference>
<dbReference type="STRING" id="332411.VI06_17280"/>
<evidence type="ECO:0000313" key="8">
    <source>
        <dbReference type="Proteomes" id="UP000198290"/>
    </source>
</evidence>
<dbReference type="Proteomes" id="UP000198290">
    <property type="component" value="Chromosome"/>
</dbReference>
<reference evidence="8" key="3">
    <citation type="journal article" date="2017" name="Plant Physiol. Biochem.">
        <title>Differential oxidative and antioxidative response of duckweed Lemna minor toward plant growth promoting/inhibiting bacteria.</title>
        <authorList>
            <person name="Ishizawa H."/>
            <person name="Kuroda M."/>
            <person name="Morikawa M."/>
            <person name="Ike M."/>
        </authorList>
    </citation>
    <scope>NUCLEOTIDE SEQUENCE [LARGE SCALE GENOMIC DNA]</scope>
    <source>
        <strain evidence="8">H3</strain>
    </source>
</reference>
<reference evidence="7 8" key="2">
    <citation type="journal article" date="2017" name="Genome Announc.">
        <title>Draft genome sequence of Aquitalea magnusonii strain H3, a plant growth-promoting bacterium of duckweed Lemna minor.</title>
        <authorList>
            <person name="Ishizawa H."/>
            <person name="Kuroda M."/>
            <person name="Ike M."/>
        </authorList>
    </citation>
    <scope>NUCLEOTIDE SEQUENCE [LARGE SCALE GENOMIC DNA]</scope>
    <source>
        <strain evidence="7 8">H3</strain>
    </source>
</reference>
<dbReference type="InterPro" id="IPR023153">
    <property type="entry name" value="DarP_sf"/>
</dbReference>
<evidence type="ECO:0000256" key="4">
    <source>
        <dbReference type="ARBA" id="ARBA00022884"/>
    </source>
</evidence>
<dbReference type="Gene3D" id="1.10.60.30">
    <property type="entry name" value="PSPTO4464-like domains"/>
    <property type="match status" value="2"/>
</dbReference>
<keyword evidence="4 5" id="KW-0694">RNA-binding</keyword>
<evidence type="ECO:0000256" key="3">
    <source>
        <dbReference type="ARBA" id="ARBA00022730"/>
    </source>
</evidence>
<keyword evidence="2 5" id="KW-0690">Ribosome biogenesis</keyword>
<dbReference type="GO" id="GO:0043022">
    <property type="term" value="F:ribosome binding"/>
    <property type="evidence" value="ECO:0007669"/>
    <property type="project" value="UniProtKB-UniRule"/>
</dbReference>
<evidence type="ECO:0000256" key="2">
    <source>
        <dbReference type="ARBA" id="ARBA00022517"/>
    </source>
</evidence>
<comment type="similarity">
    <text evidence="5">Belongs to the DarP family.</text>
</comment>
<accession>A0A3G9G9V8</accession>
<proteinExistence type="inferred from homology"/>
<dbReference type="CDD" id="cd16331">
    <property type="entry name" value="YjgA-like"/>
    <property type="match status" value="1"/>
</dbReference>
<protein>
    <recommendedName>
        <fullName evidence="5">Dual-action ribosomal maturation protein DarP</fullName>
    </recommendedName>
    <alternativeName>
        <fullName evidence="5">Large ribosomal subunit assembly factor DarP</fullName>
    </alternativeName>
</protein>
<gene>
    <name evidence="5" type="primary">darP</name>
    <name evidence="7" type="ORF">DLM_1070</name>
</gene>
<keyword evidence="3 5" id="KW-0699">rRNA-binding</keyword>
<dbReference type="NCBIfam" id="NF003593">
    <property type="entry name" value="PRK05255.1-1"/>
    <property type="match status" value="1"/>
</dbReference>
<reference evidence="8" key="1">
    <citation type="journal article" date="2017" name="Biotechnol. Biofuels">
        <title>Evaluation of environmental bacterial communities as a factor affecting the growth of duckweed Lemna minor.</title>
        <authorList>
            <person name="Ishizawa H."/>
            <person name="Kuroda M."/>
            <person name="Morikawa M."/>
            <person name="Ike M."/>
        </authorList>
    </citation>
    <scope>NUCLEOTIDE SEQUENCE [LARGE SCALE GENOMIC DNA]</scope>
    <source>
        <strain evidence="8">H3</strain>
    </source>
</reference>
<dbReference type="EMBL" id="AP018823">
    <property type="protein sequence ID" value="BBF84710.1"/>
    <property type="molecule type" value="Genomic_DNA"/>
</dbReference>
<dbReference type="AlphaFoldDB" id="A0A3G9G9V8"/>
<organism evidence="7 8">
    <name type="scientific">Aquitalea magnusonii</name>
    <dbReference type="NCBI Taxonomy" id="332411"/>
    <lineage>
        <taxon>Bacteria</taxon>
        <taxon>Pseudomonadati</taxon>
        <taxon>Pseudomonadota</taxon>
        <taxon>Betaproteobacteria</taxon>
        <taxon>Neisseriales</taxon>
        <taxon>Chromobacteriaceae</taxon>
        <taxon>Aquitalea</taxon>
    </lineage>
</organism>
<dbReference type="PANTHER" id="PTHR38101:SF1">
    <property type="entry name" value="UPF0307 PROTEIN YJGA"/>
    <property type="match status" value="1"/>
</dbReference>
<keyword evidence="8" id="KW-1185">Reference proteome</keyword>
<comment type="function">
    <text evidence="5">Member of a network of 50S ribosomal subunit biogenesis factors which assembles along the 30S-50S interface, preventing incorrect 23S rRNA structures from forming. Promotes peptidyl transferase center (PTC) maturation.</text>
</comment>
<keyword evidence="1 5" id="KW-0963">Cytoplasm</keyword>
<dbReference type="PANTHER" id="PTHR38101">
    <property type="entry name" value="UPF0307 PROTEIN YJGA"/>
    <property type="match status" value="1"/>
</dbReference>
<name>A0A3G9G9V8_9NEIS</name>
<feature type="compositionally biased region" description="Acidic residues" evidence="6">
    <location>
        <begin position="178"/>
        <end position="188"/>
    </location>
</feature>
<dbReference type="SUPFAM" id="SSF158710">
    <property type="entry name" value="PSPTO4464-like"/>
    <property type="match status" value="1"/>
</dbReference>
<dbReference type="KEGG" id="amah:DLM_1070"/>
<dbReference type="PIRSF" id="PIRSF016183">
    <property type="entry name" value="UCP016183"/>
    <property type="match status" value="1"/>
</dbReference>
<feature type="region of interest" description="Disordered" evidence="6">
    <location>
        <begin position="165"/>
        <end position="188"/>
    </location>
</feature>
<evidence type="ECO:0000256" key="5">
    <source>
        <dbReference type="HAMAP-Rule" id="MF_00765"/>
    </source>
</evidence>
<evidence type="ECO:0000256" key="6">
    <source>
        <dbReference type="SAM" id="MobiDB-lite"/>
    </source>
</evidence>
<dbReference type="HAMAP" id="MF_00765">
    <property type="entry name" value="DarP"/>
    <property type="match status" value="1"/>
</dbReference>
<dbReference type="GO" id="GO:1902626">
    <property type="term" value="P:assembly of large subunit precursor of preribosome"/>
    <property type="evidence" value="ECO:0007669"/>
    <property type="project" value="UniProtKB-UniRule"/>
</dbReference>
<dbReference type="Pfam" id="PF04751">
    <property type="entry name" value="DarP"/>
    <property type="match status" value="1"/>
</dbReference>
<evidence type="ECO:0000313" key="7">
    <source>
        <dbReference type="EMBL" id="BBF84710.1"/>
    </source>
</evidence>
<dbReference type="RefSeq" id="WP_089085320.1">
    <property type="nucleotide sequence ID" value="NZ_AP018823.1"/>
</dbReference>